<proteinExistence type="predicted"/>
<dbReference type="EMBL" id="JACJQL010000006">
    <property type="protein sequence ID" value="MBD2250996.1"/>
    <property type="molecule type" value="Genomic_DNA"/>
</dbReference>
<dbReference type="RefSeq" id="WP_190566319.1">
    <property type="nucleotide sequence ID" value="NZ_JACJQL010000006.1"/>
</dbReference>
<keyword evidence="2" id="KW-1185">Reference proteome</keyword>
<dbReference type="Proteomes" id="UP000621307">
    <property type="component" value="Unassembled WGS sequence"/>
</dbReference>
<reference evidence="1 2" key="1">
    <citation type="journal article" date="2020" name="ISME J.">
        <title>Comparative genomics reveals insights into cyanobacterial evolution and habitat adaptation.</title>
        <authorList>
            <person name="Chen M.Y."/>
            <person name="Teng W.K."/>
            <person name="Zhao L."/>
            <person name="Hu C.X."/>
            <person name="Zhou Y.K."/>
            <person name="Han B.P."/>
            <person name="Song L.R."/>
            <person name="Shu W.S."/>
        </authorList>
    </citation>
    <scope>NUCLEOTIDE SEQUENCE [LARGE SCALE GENOMIC DNA]</scope>
    <source>
        <strain evidence="1 2">FACHB-3921</strain>
    </source>
</reference>
<evidence type="ECO:0000313" key="2">
    <source>
        <dbReference type="Proteomes" id="UP000621307"/>
    </source>
</evidence>
<evidence type="ECO:0000313" key="1">
    <source>
        <dbReference type="EMBL" id="MBD2250996.1"/>
    </source>
</evidence>
<comment type="caution">
    <text evidence="1">The sequence shown here is derived from an EMBL/GenBank/DDBJ whole genome shotgun (WGS) entry which is preliminary data.</text>
</comment>
<protein>
    <recommendedName>
        <fullName evidence="3">CopG family transcriptional regulator</fullName>
    </recommendedName>
</protein>
<organism evidence="1 2">
    <name type="scientific">Nostoc parmelioides FACHB-3921</name>
    <dbReference type="NCBI Taxonomy" id="2692909"/>
    <lineage>
        <taxon>Bacteria</taxon>
        <taxon>Bacillati</taxon>
        <taxon>Cyanobacteriota</taxon>
        <taxon>Cyanophyceae</taxon>
        <taxon>Nostocales</taxon>
        <taxon>Nostocaceae</taxon>
        <taxon>Nostoc</taxon>
    </lineage>
</organism>
<dbReference type="Pfam" id="PF21983">
    <property type="entry name" value="NikA-like"/>
    <property type="match status" value="1"/>
</dbReference>
<accession>A0ABR8BAY0</accession>
<dbReference type="InterPro" id="IPR053842">
    <property type="entry name" value="NikA-like"/>
</dbReference>
<name>A0ABR8BAY0_9NOSO</name>
<sequence>MITKPHKLNIKIAANELALIKANAAKAGYSVSEYVRLTAMGLPLQPLDSK</sequence>
<gene>
    <name evidence="1" type="ORF">H6G14_06705</name>
</gene>
<evidence type="ECO:0008006" key="3">
    <source>
        <dbReference type="Google" id="ProtNLM"/>
    </source>
</evidence>